<keyword evidence="6" id="KW-1185">Reference proteome</keyword>
<dbReference type="Gene3D" id="3.40.50.1820">
    <property type="entry name" value="alpha/beta hydrolase"/>
    <property type="match status" value="1"/>
</dbReference>
<organism evidence="5 6">
    <name type="scientific">Frigoribacterium faeni</name>
    <dbReference type="NCBI Taxonomy" id="145483"/>
    <lineage>
        <taxon>Bacteria</taxon>
        <taxon>Bacillati</taxon>
        <taxon>Actinomycetota</taxon>
        <taxon>Actinomycetes</taxon>
        <taxon>Micrococcales</taxon>
        <taxon>Microbacteriaceae</taxon>
        <taxon>Frigoribacterium</taxon>
    </lineage>
</organism>
<evidence type="ECO:0000256" key="2">
    <source>
        <dbReference type="ARBA" id="ARBA00022801"/>
    </source>
</evidence>
<comment type="similarity">
    <text evidence="1">Belongs to the 'GDXG' lipolytic enzyme family.</text>
</comment>
<dbReference type="PANTHER" id="PTHR48081:SF8">
    <property type="entry name" value="ALPHA_BETA HYDROLASE FOLD-3 DOMAIN-CONTAINING PROTEIN-RELATED"/>
    <property type="match status" value="1"/>
</dbReference>
<dbReference type="InterPro" id="IPR033140">
    <property type="entry name" value="Lipase_GDXG_put_SER_AS"/>
</dbReference>
<accession>A0ABQ0UL78</accession>
<gene>
    <name evidence="5" type="ORF">FFA01_05500</name>
</gene>
<evidence type="ECO:0000256" key="3">
    <source>
        <dbReference type="PROSITE-ProRule" id="PRU10038"/>
    </source>
</evidence>
<dbReference type="SUPFAM" id="SSF53474">
    <property type="entry name" value="alpha/beta-Hydrolases"/>
    <property type="match status" value="1"/>
</dbReference>
<comment type="caution">
    <text evidence="5">The sequence shown here is derived from an EMBL/GenBank/DDBJ whole genome shotgun (WGS) entry which is preliminary data.</text>
</comment>
<proteinExistence type="inferred from homology"/>
<evidence type="ECO:0000313" key="5">
    <source>
        <dbReference type="EMBL" id="GEK82241.1"/>
    </source>
</evidence>
<evidence type="ECO:0000256" key="1">
    <source>
        <dbReference type="ARBA" id="ARBA00010515"/>
    </source>
</evidence>
<protein>
    <submittedName>
        <fullName evidence="5">Esterase</fullName>
    </submittedName>
</protein>
<dbReference type="InterPro" id="IPR050300">
    <property type="entry name" value="GDXG_lipolytic_enzyme"/>
</dbReference>
<evidence type="ECO:0000259" key="4">
    <source>
        <dbReference type="Pfam" id="PF07859"/>
    </source>
</evidence>
<feature type="active site" evidence="3">
    <location>
        <position position="195"/>
    </location>
</feature>
<keyword evidence="2" id="KW-0378">Hydrolase</keyword>
<dbReference type="EMBL" id="BJUV01000004">
    <property type="protein sequence ID" value="GEK82241.1"/>
    <property type="molecule type" value="Genomic_DNA"/>
</dbReference>
<dbReference type="Pfam" id="PF07859">
    <property type="entry name" value="Abhydrolase_3"/>
    <property type="match status" value="1"/>
</dbReference>
<evidence type="ECO:0000313" key="6">
    <source>
        <dbReference type="Proteomes" id="UP000321154"/>
    </source>
</evidence>
<feature type="domain" description="Alpha/beta hydrolase fold-3" evidence="4">
    <location>
        <begin position="127"/>
        <end position="320"/>
    </location>
</feature>
<dbReference type="InterPro" id="IPR013094">
    <property type="entry name" value="AB_hydrolase_3"/>
</dbReference>
<name>A0ABQ0UL78_9MICO</name>
<reference evidence="5 6" key="1">
    <citation type="submission" date="2019-07" db="EMBL/GenBank/DDBJ databases">
        <title>Whole genome shotgun sequence of Frigoribacterium faeni NBRC 103066.</title>
        <authorList>
            <person name="Hosoyama A."/>
            <person name="Uohara A."/>
            <person name="Ohji S."/>
            <person name="Ichikawa N."/>
        </authorList>
    </citation>
    <scope>NUCLEOTIDE SEQUENCE [LARGE SCALE GENOMIC DNA]</scope>
    <source>
        <strain evidence="5 6">NBRC 103066</strain>
    </source>
</reference>
<dbReference type="PANTHER" id="PTHR48081">
    <property type="entry name" value="AB HYDROLASE SUPERFAMILY PROTEIN C4A8.06C"/>
    <property type="match status" value="1"/>
</dbReference>
<dbReference type="Proteomes" id="UP000321154">
    <property type="component" value="Unassembled WGS sequence"/>
</dbReference>
<sequence length="345" mass="36563">MTVGAGPARGGPIGAPVGRSRGIIAAVTTRLPRVLSRTSLDAVRVPLAARLVLPRAAVPVFLRATGANRTFVSEAGARRRIRRASLRPAPYGPPAALRDDVRVDVEQRGGWPVYTITRRDGASRGTVVYAHGGGWVGEIVSQHWHLVAQLAAEARTTVVLPIYPLVPYGTAEEARVGILDLVASADGPVALAGDSAGGQIVLSAALSLRDAGVVVARTVLIAPALDLTWDNPRIPEVQPTDPWLGTPGGRVLAEHWRGDLDLRDPVVSPLFGEFAGLGPVTVFTGTRDVLNPDAHLLRDRAAEAGVELEWHEGEGDVHAYPLLPTRSGRAARAQIVRTLRRSLAT</sequence>
<dbReference type="InterPro" id="IPR029058">
    <property type="entry name" value="AB_hydrolase_fold"/>
</dbReference>
<dbReference type="PROSITE" id="PS01174">
    <property type="entry name" value="LIPASE_GDXG_SER"/>
    <property type="match status" value="1"/>
</dbReference>